<organism evidence="7 8">
    <name type="scientific">Xylaria grammica</name>
    <dbReference type="NCBI Taxonomy" id="363999"/>
    <lineage>
        <taxon>Eukaryota</taxon>
        <taxon>Fungi</taxon>
        <taxon>Dikarya</taxon>
        <taxon>Ascomycota</taxon>
        <taxon>Pezizomycotina</taxon>
        <taxon>Sordariomycetes</taxon>
        <taxon>Xylariomycetidae</taxon>
        <taxon>Xylariales</taxon>
        <taxon>Xylariaceae</taxon>
        <taxon>Xylaria</taxon>
    </lineage>
</organism>
<dbReference type="GO" id="GO:0016765">
    <property type="term" value="F:transferase activity, transferring alkyl or aryl (other than methyl) groups"/>
    <property type="evidence" value="ECO:0007669"/>
    <property type="project" value="InterPro"/>
</dbReference>
<keyword evidence="3 5" id="KW-1133">Transmembrane helix</keyword>
<evidence type="ECO:0000256" key="4">
    <source>
        <dbReference type="ARBA" id="ARBA00023136"/>
    </source>
</evidence>
<evidence type="ECO:0000256" key="1">
    <source>
        <dbReference type="ARBA" id="ARBA00004141"/>
    </source>
</evidence>
<reference evidence="7 8" key="1">
    <citation type="submission" date="2018-12" db="EMBL/GenBank/DDBJ databases">
        <title>Draft genome sequence of Xylaria grammica IHI A82.</title>
        <authorList>
            <person name="Buettner E."/>
            <person name="Kellner H."/>
        </authorList>
    </citation>
    <scope>NUCLEOTIDE SEQUENCE [LARGE SCALE GENOMIC DNA]</scope>
    <source>
        <strain evidence="7 8">IHI A82</strain>
    </source>
</reference>
<evidence type="ECO:0000256" key="5">
    <source>
        <dbReference type="SAM" id="Phobius"/>
    </source>
</evidence>
<dbReference type="AlphaFoldDB" id="A0A439D8W6"/>
<evidence type="ECO:0000313" key="8">
    <source>
        <dbReference type="Proteomes" id="UP000286045"/>
    </source>
</evidence>
<dbReference type="Pfam" id="PF01040">
    <property type="entry name" value="UbiA"/>
    <property type="match status" value="1"/>
</dbReference>
<evidence type="ECO:0000256" key="3">
    <source>
        <dbReference type="ARBA" id="ARBA00022989"/>
    </source>
</evidence>
<dbReference type="CDD" id="cd13965">
    <property type="entry name" value="PT_UbiA_3"/>
    <property type="match status" value="1"/>
</dbReference>
<dbReference type="InterPro" id="IPR050475">
    <property type="entry name" value="Prenyltransferase_related"/>
</dbReference>
<feature type="signal peptide" evidence="6">
    <location>
        <begin position="1"/>
        <end position="26"/>
    </location>
</feature>
<comment type="subcellular location">
    <subcellularLocation>
        <location evidence="1">Membrane</location>
        <topology evidence="1">Multi-pass membrane protein</topology>
    </subcellularLocation>
</comment>
<keyword evidence="2 5" id="KW-0812">Transmembrane</keyword>
<dbReference type="PANTHER" id="PTHR42723">
    <property type="entry name" value="CHLOROPHYLL SYNTHASE"/>
    <property type="match status" value="1"/>
</dbReference>
<accession>A0A439D8W6</accession>
<sequence>MALPTRLFRVVLWIWLQLLVLDLANQRLPDSIAEDIINKPWRPITSDRITAEGARRLLIASIAITLAASSYLGVTSETLLLFMFNWMYNDLGLANSHWLLRNLMNALGITTIGAGATRVACGDLNFMAAPATRWWLLCGGMLMTTIHAQDMYDQQGDAVRGRSTAPLVLGDGVARWTVGAGVLFWSMASELTFLFECIPFALNVP</sequence>
<dbReference type="EMBL" id="RYZI01000099">
    <property type="protein sequence ID" value="RWA10839.1"/>
    <property type="molecule type" value="Genomic_DNA"/>
</dbReference>
<feature type="transmembrane region" description="Helical" evidence="5">
    <location>
        <begin position="57"/>
        <end position="84"/>
    </location>
</feature>
<comment type="caution">
    <text evidence="7">The sequence shown here is derived from an EMBL/GenBank/DDBJ whole genome shotgun (WGS) entry which is preliminary data.</text>
</comment>
<dbReference type="InterPro" id="IPR000537">
    <property type="entry name" value="UbiA_prenyltransferase"/>
</dbReference>
<evidence type="ECO:0008006" key="9">
    <source>
        <dbReference type="Google" id="ProtNLM"/>
    </source>
</evidence>
<feature type="chain" id="PRO_5019046955" description="UbiA prenyltransferase" evidence="6">
    <location>
        <begin position="27"/>
        <end position="205"/>
    </location>
</feature>
<dbReference type="STRING" id="363999.A0A439D8W6"/>
<keyword evidence="8" id="KW-1185">Reference proteome</keyword>
<keyword evidence="4 5" id="KW-0472">Membrane</keyword>
<evidence type="ECO:0000313" key="7">
    <source>
        <dbReference type="EMBL" id="RWA10839.1"/>
    </source>
</evidence>
<protein>
    <recommendedName>
        <fullName evidence="9">UbiA prenyltransferase</fullName>
    </recommendedName>
</protein>
<proteinExistence type="predicted"/>
<dbReference type="Proteomes" id="UP000286045">
    <property type="component" value="Unassembled WGS sequence"/>
</dbReference>
<name>A0A439D8W6_9PEZI</name>
<dbReference type="PANTHER" id="PTHR42723:SF1">
    <property type="entry name" value="CHLOROPHYLL SYNTHASE, CHLOROPLASTIC"/>
    <property type="match status" value="1"/>
</dbReference>
<evidence type="ECO:0000256" key="2">
    <source>
        <dbReference type="ARBA" id="ARBA00022692"/>
    </source>
</evidence>
<gene>
    <name evidence="7" type="ORF">EKO27_g4260</name>
</gene>
<keyword evidence="6" id="KW-0732">Signal</keyword>
<dbReference type="GO" id="GO:0016020">
    <property type="term" value="C:membrane"/>
    <property type="evidence" value="ECO:0007669"/>
    <property type="project" value="UniProtKB-SubCell"/>
</dbReference>
<evidence type="ECO:0000256" key="6">
    <source>
        <dbReference type="SAM" id="SignalP"/>
    </source>
</evidence>